<dbReference type="InterPro" id="IPR015889">
    <property type="entry name" value="Intradiol_dOase_core"/>
</dbReference>
<dbReference type="Proteomes" id="UP000623608">
    <property type="component" value="Unassembled WGS sequence"/>
</dbReference>
<accession>A0A919NVV4</accession>
<comment type="caution">
    <text evidence="3">The sequence shown here is derived from an EMBL/GenBank/DDBJ whole genome shotgun (WGS) entry which is preliminary data.</text>
</comment>
<name>A0A919NVV4_9ACTN</name>
<protein>
    <submittedName>
        <fullName evidence="3">3,4-dioxygenase subunit beta</fullName>
    </submittedName>
</protein>
<dbReference type="InterPro" id="IPR006311">
    <property type="entry name" value="TAT_signal"/>
</dbReference>
<reference evidence="3" key="1">
    <citation type="submission" date="2021-01" db="EMBL/GenBank/DDBJ databases">
        <title>Whole genome shotgun sequence of Actinoplanes tereljensis NBRC 105297.</title>
        <authorList>
            <person name="Komaki H."/>
            <person name="Tamura T."/>
        </authorList>
    </citation>
    <scope>NUCLEOTIDE SEQUENCE</scope>
    <source>
        <strain evidence="3">NBRC 105297</strain>
    </source>
</reference>
<keyword evidence="1" id="KW-1133">Transmembrane helix</keyword>
<feature type="transmembrane region" description="Helical" evidence="1">
    <location>
        <begin position="33"/>
        <end position="53"/>
    </location>
</feature>
<keyword evidence="1" id="KW-0812">Transmembrane</keyword>
<feature type="domain" description="Intradiol ring-cleavage dioxygenases" evidence="2">
    <location>
        <begin position="109"/>
        <end position="180"/>
    </location>
</feature>
<evidence type="ECO:0000259" key="2">
    <source>
        <dbReference type="Pfam" id="PF00775"/>
    </source>
</evidence>
<dbReference type="RefSeq" id="WP_203813932.1">
    <property type="nucleotide sequence ID" value="NZ_BOMY01000055.1"/>
</dbReference>
<organism evidence="3 4">
    <name type="scientific">Paractinoplanes tereljensis</name>
    <dbReference type="NCBI Taxonomy" id="571912"/>
    <lineage>
        <taxon>Bacteria</taxon>
        <taxon>Bacillati</taxon>
        <taxon>Actinomycetota</taxon>
        <taxon>Actinomycetes</taxon>
        <taxon>Micromonosporales</taxon>
        <taxon>Micromonosporaceae</taxon>
        <taxon>Paractinoplanes</taxon>
    </lineage>
</organism>
<gene>
    <name evidence="3" type="ORF">Ate02nite_88850</name>
</gene>
<evidence type="ECO:0000256" key="1">
    <source>
        <dbReference type="SAM" id="Phobius"/>
    </source>
</evidence>
<dbReference type="Gene3D" id="2.60.130.10">
    <property type="entry name" value="Aromatic compound dioxygenase"/>
    <property type="match status" value="1"/>
</dbReference>
<dbReference type="GO" id="GO:0016702">
    <property type="term" value="F:oxidoreductase activity, acting on single donors with incorporation of molecular oxygen, incorporation of two atoms of oxygen"/>
    <property type="evidence" value="ECO:0007669"/>
    <property type="project" value="InterPro"/>
</dbReference>
<keyword evidence="4" id="KW-1185">Reference proteome</keyword>
<dbReference type="PANTHER" id="PTHR34315:SF1">
    <property type="entry name" value="INTRADIOL RING-CLEAVAGE DIOXYGENASES DOMAIN-CONTAINING PROTEIN-RELATED"/>
    <property type="match status" value="1"/>
</dbReference>
<dbReference type="GO" id="GO:0008199">
    <property type="term" value="F:ferric iron binding"/>
    <property type="evidence" value="ECO:0007669"/>
    <property type="project" value="InterPro"/>
</dbReference>
<dbReference type="InterPro" id="IPR000627">
    <property type="entry name" value="Intradiol_dOase_C"/>
</dbReference>
<keyword evidence="1" id="KW-0472">Membrane</keyword>
<dbReference type="Pfam" id="PF00775">
    <property type="entry name" value="Dioxygenase_C"/>
    <property type="match status" value="1"/>
</dbReference>
<evidence type="ECO:0000313" key="3">
    <source>
        <dbReference type="EMBL" id="GIF26155.1"/>
    </source>
</evidence>
<dbReference type="EMBL" id="BOMY01000055">
    <property type="protein sequence ID" value="GIF26155.1"/>
    <property type="molecule type" value="Genomic_DNA"/>
</dbReference>
<evidence type="ECO:0000313" key="4">
    <source>
        <dbReference type="Proteomes" id="UP000623608"/>
    </source>
</evidence>
<dbReference type="PROSITE" id="PS51318">
    <property type="entry name" value="TAT"/>
    <property type="match status" value="1"/>
</dbReference>
<dbReference type="AlphaFoldDB" id="A0A919NVV4"/>
<proteinExistence type="predicted"/>
<sequence length="288" mass="29820">MPQLPEQDNEAYVREVHDKGLAFDLGTMSRRRMLAVLGGAGAIAVAGGSLIGASGQAEAAAAACLAEVESETAGPFPADGSNGPDVRVLSGIVRSDIRPSFGTSTTVATGVLLQFSLTINNLACTPLAGAAVYAWHCDKLGRYSLYSSGATTQNYLRGIQVADSTGKVTFTTIYPAAYTGRWPHIHFEVYSSLSNATSGAGPIRKTSQIALPEAESKLVYASSYGYTGSTANMRRTTLASDMVFGDDLAAREMATLTGSVAAGYVANLTITVDPTDSELAGGASRLSA</sequence>
<dbReference type="SUPFAM" id="SSF49482">
    <property type="entry name" value="Aromatic compound dioxygenase"/>
    <property type="match status" value="1"/>
</dbReference>
<dbReference type="PANTHER" id="PTHR34315">
    <property type="match status" value="1"/>
</dbReference>